<dbReference type="PANTHER" id="PTHR43007">
    <property type="entry name" value="2-PHOSPHO-L-LACTATE TRANSFERASE"/>
    <property type="match status" value="1"/>
</dbReference>
<dbReference type="InterPro" id="IPR010115">
    <property type="entry name" value="FbiA/CofD"/>
</dbReference>
<comment type="caution">
    <text evidence="3">Lacks conserved residue(s) required for the propagation of feature annotation.</text>
</comment>
<dbReference type="NCBIfam" id="TIGR01819">
    <property type="entry name" value="F420_cofD"/>
    <property type="match status" value="1"/>
</dbReference>
<evidence type="ECO:0000256" key="2">
    <source>
        <dbReference type="ARBA" id="ARBA00022842"/>
    </source>
</evidence>
<keyword evidence="1 3" id="KW-0808">Transferase</keyword>
<name>A0A7C3YP26_9EURY</name>
<dbReference type="CDD" id="cd07186">
    <property type="entry name" value="CofD_like"/>
    <property type="match status" value="1"/>
</dbReference>
<dbReference type="Gene3D" id="1.10.8.240">
    <property type="entry name" value="CofD-like domain"/>
    <property type="match status" value="1"/>
</dbReference>
<dbReference type="GO" id="GO:0000287">
    <property type="term" value="F:magnesium ion binding"/>
    <property type="evidence" value="ECO:0007669"/>
    <property type="project" value="InterPro"/>
</dbReference>
<gene>
    <name evidence="3" type="primary">cofD</name>
    <name evidence="5" type="ORF">ENL48_02370</name>
    <name evidence="4" type="ORF">ENX77_01110</name>
</gene>
<dbReference type="InterPro" id="IPR038136">
    <property type="entry name" value="CofD-like_dom_sf"/>
</dbReference>
<organism evidence="4">
    <name type="scientific">Geoglobus ahangari</name>
    <dbReference type="NCBI Taxonomy" id="113653"/>
    <lineage>
        <taxon>Archaea</taxon>
        <taxon>Methanobacteriati</taxon>
        <taxon>Methanobacteriota</taxon>
        <taxon>Archaeoglobi</taxon>
        <taxon>Archaeoglobales</taxon>
        <taxon>Archaeoglobaceae</taxon>
        <taxon>Geoglobus</taxon>
    </lineage>
</organism>
<dbReference type="SUPFAM" id="SSF142338">
    <property type="entry name" value="CofD-like"/>
    <property type="match status" value="1"/>
</dbReference>
<comment type="function">
    <text evidence="3">Catalyzes the transfer of the 2-phospholactate moiety from (2S)-lactyl-2-diphospho-5'-guanosine to 7,8-didemethyl-8-hydroxy-5-deazariboflavin (FO) with the formation of oxidized coenzyme F420-0 and GMP.</text>
</comment>
<sequence>MITVLSGGTGTPKLLTGMKDVIKDFTVIVNTAEDVWISGNKICPDIDSVIYALAGIIDEEKWWGVRNDTFETHNQLKRLGMDEMMMIGDKDRATHIFRSNLLREGKSLKEATEMLRKAFGVRQEILPMCEEEVSTNILTDMGEMHFQEFWVKHRGLPEVRDIYIKNIENANPSDGVLDAIEMCEAVLIGPSNPVTSIMPILLVRGIKEAIKKKKVIAVSPIIGTEAVSGPAGKFLRAKGFEVSPKGVAQFYGDVIDVLIVDERDKNIEIKNVEVVSTNILMKNREDAIRLAKFIKEIL</sequence>
<comment type="caution">
    <text evidence="4">The sequence shown here is derived from an EMBL/GenBank/DDBJ whole genome shotgun (WGS) entry which is preliminary data.</text>
</comment>
<keyword evidence="2 3" id="KW-0460">Magnesium</keyword>
<feature type="binding site" evidence="3">
    <location>
        <position position="47"/>
    </location>
    <ligand>
        <name>7,8-didemethyl-8-hydroxy-5-deazariboflavin</name>
        <dbReference type="ChEBI" id="CHEBI:59904"/>
    </ligand>
</feature>
<evidence type="ECO:0000313" key="5">
    <source>
        <dbReference type="EMBL" id="HHF48060.1"/>
    </source>
</evidence>
<comment type="cofactor">
    <cofactor evidence="3">
        <name>Mg(2+)</name>
        <dbReference type="ChEBI" id="CHEBI:18420"/>
    </cofactor>
</comment>
<comment type="similarity">
    <text evidence="3">Belongs to the CofD family.</text>
</comment>
<dbReference type="GO" id="GO:0043743">
    <property type="term" value="F:LPPG:FO 2-phospho-L-lactate transferase activity"/>
    <property type="evidence" value="ECO:0007669"/>
    <property type="project" value="UniProtKB-EC"/>
</dbReference>
<evidence type="ECO:0000256" key="3">
    <source>
        <dbReference type="HAMAP-Rule" id="MF_01257"/>
    </source>
</evidence>
<dbReference type="InterPro" id="IPR002882">
    <property type="entry name" value="CofD"/>
</dbReference>
<dbReference type="EMBL" id="DTPI01000006">
    <property type="protein sequence ID" value="HGE65724.1"/>
    <property type="molecule type" value="Genomic_DNA"/>
</dbReference>
<dbReference type="PANTHER" id="PTHR43007:SF1">
    <property type="entry name" value="2-PHOSPHO-L-LACTATE TRANSFERASE"/>
    <property type="match status" value="1"/>
</dbReference>
<accession>A0A7C3YP26</accession>
<evidence type="ECO:0000256" key="1">
    <source>
        <dbReference type="ARBA" id="ARBA00022679"/>
    </source>
</evidence>
<dbReference type="EC" id="2.7.8.28" evidence="3"/>
<comment type="catalytic activity">
    <reaction evidence="3">
        <text>(2S)-lactyl-2-diphospho-5'-guanosine + 7,8-didemethyl-8-hydroxy-5-deazariboflavin = oxidized coenzyme F420-0 + GMP + H(+)</text>
        <dbReference type="Rhea" id="RHEA:63444"/>
        <dbReference type="ChEBI" id="CHEBI:15378"/>
        <dbReference type="ChEBI" id="CHEBI:58115"/>
        <dbReference type="ChEBI" id="CHEBI:59435"/>
        <dbReference type="ChEBI" id="CHEBI:59904"/>
        <dbReference type="ChEBI" id="CHEBI:59907"/>
        <dbReference type="EC" id="2.7.8.28"/>
    </reaction>
</comment>
<comment type="pathway">
    <text evidence="3">Cofactor biosynthesis; coenzyme F420 biosynthesis.</text>
</comment>
<comment type="subunit">
    <text evidence="3">Homodimer.</text>
</comment>
<dbReference type="Pfam" id="PF01933">
    <property type="entry name" value="CofD"/>
    <property type="match status" value="1"/>
</dbReference>
<dbReference type="EMBL" id="DRUC01000041">
    <property type="protein sequence ID" value="HHF48060.1"/>
    <property type="molecule type" value="Genomic_DNA"/>
</dbReference>
<dbReference type="AlphaFoldDB" id="A0A7C3YP26"/>
<protein>
    <recommendedName>
        <fullName evidence="3">2-phospho-L-lactate transferase</fullName>
        <ecNumber evidence="3">2.7.8.28</ecNumber>
    </recommendedName>
    <alternativeName>
        <fullName evidence="3">EPPG:FO PEP transferase</fullName>
    </alternativeName>
</protein>
<dbReference type="HAMAP" id="MF_01257">
    <property type="entry name" value="CofD"/>
    <property type="match status" value="1"/>
</dbReference>
<dbReference type="Gene3D" id="3.40.50.10680">
    <property type="entry name" value="CofD-like domains"/>
    <property type="match status" value="1"/>
</dbReference>
<evidence type="ECO:0000313" key="4">
    <source>
        <dbReference type="EMBL" id="HGE65724.1"/>
    </source>
</evidence>
<dbReference type="UniPathway" id="UPA00071"/>
<proteinExistence type="inferred from homology"/>
<reference evidence="4" key="1">
    <citation type="journal article" date="2020" name="mSystems">
        <title>Genome- and Community-Level Interaction Insights into Carbon Utilization and Element Cycling Functions of Hydrothermarchaeota in Hydrothermal Sediment.</title>
        <authorList>
            <person name="Zhou Z."/>
            <person name="Liu Y."/>
            <person name="Xu W."/>
            <person name="Pan J."/>
            <person name="Luo Z.H."/>
            <person name="Li M."/>
        </authorList>
    </citation>
    <scope>NUCLEOTIDE SEQUENCE [LARGE SCALE GENOMIC DNA]</scope>
    <source>
        <strain evidence="5">SpSt-10</strain>
        <strain evidence="4">SpSt-97</strain>
    </source>
</reference>
<dbReference type="GO" id="GO:0052645">
    <property type="term" value="P:F420-0 metabolic process"/>
    <property type="evidence" value="ECO:0007669"/>
    <property type="project" value="UniProtKB-UniRule"/>
</dbReference>